<dbReference type="PRINTS" id="PR00449">
    <property type="entry name" value="RASTRNSFRMNG"/>
</dbReference>
<accession>A0A8H8DDN7</accession>
<feature type="region of interest" description="Disordered" evidence="3">
    <location>
        <begin position="1"/>
        <end position="42"/>
    </location>
</feature>
<dbReference type="AlphaFoldDB" id="A0A8H8DDN7"/>
<dbReference type="SMART" id="SM00174">
    <property type="entry name" value="RHO"/>
    <property type="match status" value="1"/>
</dbReference>
<evidence type="ECO:0000256" key="1">
    <source>
        <dbReference type="ARBA" id="ARBA00022741"/>
    </source>
</evidence>
<keyword evidence="2" id="KW-0342">GTP-binding</keyword>
<evidence type="ECO:0000313" key="4">
    <source>
        <dbReference type="EMBL" id="KAG5420096.1"/>
    </source>
</evidence>
<sequence length="274" mass="31132">MPHTTNDPNYALDNASQPHVEQKPTKGNQLRPRKASKYRAQPSETTTVYSAGIFIIGDDGVGKSSLIQAYKNSSPALSPQPNQSNECHLKMEGPMPNDMPFLLKISHSVGSPEKEHPSRYFLPIPDDIVLLCFALNDLSSLLSVRDKWYPRMRQVMYSRRVPIILVGTKSDIRARDQSRHIQRKARKVGREIGAIAFMTCSSRTFDNVQNVFNVALEHLHKKWAPGLAKVYERNLLPNGFENEVLGNAKIINTEEQRLKFNSKFRTIWKETFGL</sequence>
<dbReference type="Gene3D" id="3.40.50.300">
    <property type="entry name" value="P-loop containing nucleotide triphosphate hydrolases"/>
    <property type="match status" value="1"/>
</dbReference>
<dbReference type="GO" id="GO:0003924">
    <property type="term" value="F:GTPase activity"/>
    <property type="evidence" value="ECO:0007669"/>
    <property type="project" value="InterPro"/>
</dbReference>
<evidence type="ECO:0008006" key="6">
    <source>
        <dbReference type="Google" id="ProtNLM"/>
    </source>
</evidence>
<evidence type="ECO:0000256" key="2">
    <source>
        <dbReference type="ARBA" id="ARBA00023134"/>
    </source>
</evidence>
<dbReference type="InterPro" id="IPR003578">
    <property type="entry name" value="Small_GTPase_Rho"/>
</dbReference>
<dbReference type="InterPro" id="IPR027417">
    <property type="entry name" value="P-loop_NTPase"/>
</dbReference>
<evidence type="ECO:0000313" key="5">
    <source>
        <dbReference type="Proteomes" id="UP000669133"/>
    </source>
</evidence>
<dbReference type="InterPro" id="IPR001806">
    <property type="entry name" value="Small_GTPase"/>
</dbReference>
<dbReference type="GO" id="GO:0007264">
    <property type="term" value="P:small GTPase-mediated signal transduction"/>
    <property type="evidence" value="ECO:0007669"/>
    <property type="project" value="InterPro"/>
</dbReference>
<organism evidence="4 5">
    <name type="scientific">Candida metapsilosis</name>
    <dbReference type="NCBI Taxonomy" id="273372"/>
    <lineage>
        <taxon>Eukaryota</taxon>
        <taxon>Fungi</taxon>
        <taxon>Dikarya</taxon>
        <taxon>Ascomycota</taxon>
        <taxon>Saccharomycotina</taxon>
        <taxon>Pichiomycetes</taxon>
        <taxon>Debaryomycetaceae</taxon>
        <taxon>Candida/Lodderomyces clade</taxon>
        <taxon>Candida</taxon>
    </lineage>
</organism>
<dbReference type="GeneID" id="93650605"/>
<comment type="caution">
    <text evidence="4">The sequence shown here is derived from an EMBL/GenBank/DDBJ whole genome shotgun (WGS) entry which is preliminary data.</text>
</comment>
<dbReference type="EMBL" id="JAEOAQ010000002">
    <property type="protein sequence ID" value="KAG5420096.1"/>
    <property type="molecule type" value="Genomic_DNA"/>
</dbReference>
<keyword evidence="1" id="KW-0547">Nucleotide-binding</keyword>
<protein>
    <recommendedName>
        <fullName evidence="6">P-loop containing nucleoside triphosphate hydrolase protein</fullName>
    </recommendedName>
</protein>
<gene>
    <name evidence="4" type="ORF">I9W82_001976</name>
</gene>
<reference evidence="4 5" key="1">
    <citation type="submission" date="2020-12" db="EMBL/GenBank/DDBJ databases">
        <title>Effect of drift, selection, and recombination on the evolution of hybrid genomes in Candida yeast pathogens.</title>
        <authorList>
            <person name="Mixao V."/>
            <person name="Ksiezopolska E."/>
            <person name="Saus E."/>
            <person name="Boekhout T."/>
            <person name="Gacser A."/>
            <person name="Gabaldon T."/>
        </authorList>
    </citation>
    <scope>NUCLEOTIDE SEQUENCE [LARGE SCALE GENOMIC DNA]</scope>
    <source>
        <strain evidence="4 5">BP57</strain>
    </source>
</reference>
<dbReference type="OrthoDB" id="25896at2759"/>
<dbReference type="PANTHER" id="PTHR24072">
    <property type="entry name" value="RHO FAMILY GTPASE"/>
    <property type="match status" value="1"/>
</dbReference>
<dbReference type="RefSeq" id="XP_067549212.1">
    <property type="nucleotide sequence ID" value="XM_067690780.1"/>
</dbReference>
<dbReference type="GO" id="GO:0005525">
    <property type="term" value="F:GTP binding"/>
    <property type="evidence" value="ECO:0007669"/>
    <property type="project" value="UniProtKB-KW"/>
</dbReference>
<dbReference type="Proteomes" id="UP000669133">
    <property type="component" value="Unassembled WGS sequence"/>
</dbReference>
<keyword evidence="5" id="KW-1185">Reference proteome</keyword>
<feature type="compositionally biased region" description="Polar residues" evidence="3">
    <location>
        <begin position="1"/>
        <end position="19"/>
    </location>
</feature>
<proteinExistence type="predicted"/>
<dbReference type="Pfam" id="PF00071">
    <property type="entry name" value="Ras"/>
    <property type="match status" value="1"/>
</dbReference>
<dbReference type="SUPFAM" id="SSF52540">
    <property type="entry name" value="P-loop containing nucleoside triphosphate hydrolases"/>
    <property type="match status" value="1"/>
</dbReference>
<evidence type="ECO:0000256" key="3">
    <source>
        <dbReference type="SAM" id="MobiDB-lite"/>
    </source>
</evidence>
<dbReference type="SMART" id="SM00175">
    <property type="entry name" value="RAB"/>
    <property type="match status" value="1"/>
</dbReference>
<name>A0A8H8DDN7_9ASCO</name>